<dbReference type="SMART" id="SM00320">
    <property type="entry name" value="WD40"/>
    <property type="match status" value="14"/>
</dbReference>
<sequence length="972" mass="103085">MTATVRSRLRVRRLRAELGYGAFLSYSGDRDRQLLPRLQRAIEKQARPWYRAPRLRVFLDYSGIPIGPKLWAKIESGLSRSRWLVVAASPEARASKWVDREIEWWLDNKSADTILLVVTDGTLVWDEQTGDWDREQSTALPPRLMGTFDTEPVWKTVGWRQSDGIREADIDSTAVSIASIVRGMREDDLKSESLRDTKRNLRWAQAVALVLAALTVAAGIGLWQSIVARNRAEAATRQAISGRLVQDAEATLQGKQLGSDIHAMQEILAAHALSPSSATNTAIVDAMYDRRHLLSVAQIHGIGTTMGFGVAYNNGTLDIVSGVAFSPDGKRIVSGSFDKTLRLWDAATGKPIGTPLTGHTAGVNGVAFSPDGKRIVSGSDDGTLRLWDADSGQPIGTPLTGHTDSVNSVAFSPDGNRIISGSTDGTLRLWDTNSGQPIGAPLNGHTDTPLIGRTRDASRDMNKGVNTVAFSPDGKRIVSGGFDGTLRLWDTDSGQPIGVPLTGHTDSVTSVAFSPDGKRIVSGSNDQTVRLWDADSGQPIIRPFDAKTPGWTAGNNTGAVVDCVAFDPTGKWIVTGYSDGLLRLWNLTSGFPLSLPLAGDTDGVESVAFSPDGTRMVSGGRNGTIRIWDTTTIALTGHTNAVASVAFSPDSKRIVSGSSDRTVRLWDAATGQPIGAPLTGHTDWVRSVAFSPDGKRIVSGSADRTVRLWDADSGQSIGAPLTGHTDTVRGVAFSPDGRRIVSGSFDGTVRLWDADSGQPIGAPLTGHWAAVSSVAFSPDSKRIVSGSADSTVRLWDADSGHPIGAPLTGHTAAVTSVAFSPDGKRIVSGGDEGTLRLWDADSGQSIGAPLTGHTAAVSSVAFSPDGKRIVSGSSDSTVRLWDADSGRPVGAPLTGHPGLVSSVAFSPDGSHIASAANDFTIEVWPVFAPSIQDLCAKLPSNMSHKEWRDAVSPDIDYIQLCPGLPTSSDSNN</sequence>
<proteinExistence type="predicted"/>
<dbReference type="InterPro" id="IPR036322">
    <property type="entry name" value="WD40_repeat_dom_sf"/>
</dbReference>
<dbReference type="SUPFAM" id="SSF50978">
    <property type="entry name" value="WD40 repeat-like"/>
    <property type="match status" value="2"/>
</dbReference>
<keyword evidence="2" id="KW-0677">Repeat</keyword>
<feature type="repeat" description="WD" evidence="3">
    <location>
        <begin position="721"/>
        <end position="762"/>
    </location>
</feature>
<name>A0A6G9Z701_9NOCA</name>
<dbReference type="Pfam" id="PF00400">
    <property type="entry name" value="WD40"/>
    <property type="match status" value="14"/>
</dbReference>
<dbReference type="PROSITE" id="PS50082">
    <property type="entry name" value="WD_REPEATS_2"/>
    <property type="match status" value="14"/>
</dbReference>
<evidence type="ECO:0000256" key="1">
    <source>
        <dbReference type="ARBA" id="ARBA00022574"/>
    </source>
</evidence>
<feature type="repeat" description="WD" evidence="3">
    <location>
        <begin position="850"/>
        <end position="891"/>
    </location>
</feature>
<evidence type="ECO:0000256" key="4">
    <source>
        <dbReference type="SAM" id="Phobius"/>
    </source>
</evidence>
<gene>
    <name evidence="6" type="ORF">F6W96_26630</name>
</gene>
<feature type="repeat" description="WD" evidence="3">
    <location>
        <begin position="458"/>
        <end position="499"/>
    </location>
</feature>
<feature type="repeat" description="WD" evidence="3">
    <location>
        <begin position="807"/>
        <end position="848"/>
    </location>
</feature>
<dbReference type="InterPro" id="IPR000157">
    <property type="entry name" value="TIR_dom"/>
</dbReference>
<reference evidence="6 7" key="1">
    <citation type="journal article" date="2019" name="ACS Chem. Biol.">
        <title>Identification and Mobilization of a Cryptic Antibiotic Biosynthesis Gene Locus from a Human-Pathogenic Nocardia Isolate.</title>
        <authorList>
            <person name="Herisse M."/>
            <person name="Ishida K."/>
            <person name="Porter J.L."/>
            <person name="Howden B."/>
            <person name="Hertweck C."/>
            <person name="Stinear T.P."/>
            <person name="Pidot S.J."/>
        </authorList>
    </citation>
    <scope>NUCLEOTIDE SEQUENCE [LARGE SCALE GENOMIC DNA]</scope>
    <source>
        <strain evidence="6 7">AUSMDU00012715</strain>
    </source>
</reference>
<dbReference type="PANTHER" id="PTHR19879">
    <property type="entry name" value="TRANSCRIPTION INITIATION FACTOR TFIID"/>
    <property type="match status" value="1"/>
</dbReference>
<organism evidence="6 7">
    <name type="scientific">Nocardia terpenica</name>
    <dbReference type="NCBI Taxonomy" id="455432"/>
    <lineage>
        <taxon>Bacteria</taxon>
        <taxon>Bacillati</taxon>
        <taxon>Actinomycetota</taxon>
        <taxon>Actinomycetes</taxon>
        <taxon>Mycobacteriales</taxon>
        <taxon>Nocardiaceae</taxon>
        <taxon>Nocardia</taxon>
    </lineage>
</organism>
<dbReference type="InterPro" id="IPR035897">
    <property type="entry name" value="Toll_tir_struct_dom_sf"/>
</dbReference>
<protein>
    <submittedName>
        <fullName evidence="6">TIR domain-containing protein</fullName>
    </submittedName>
</protein>
<dbReference type="Pfam" id="PF13676">
    <property type="entry name" value="TIR_2"/>
    <property type="match status" value="1"/>
</dbReference>
<feature type="repeat" description="WD" evidence="3">
    <location>
        <begin position="678"/>
        <end position="719"/>
    </location>
</feature>
<feature type="repeat" description="WD" evidence="3">
    <location>
        <begin position="893"/>
        <end position="924"/>
    </location>
</feature>
<feature type="repeat" description="WD" evidence="3">
    <location>
        <begin position="501"/>
        <end position="542"/>
    </location>
</feature>
<feature type="repeat" description="WD" evidence="3">
    <location>
        <begin position="356"/>
        <end position="397"/>
    </location>
</feature>
<keyword evidence="4" id="KW-1133">Transmembrane helix</keyword>
<feature type="repeat" description="WD" evidence="3">
    <location>
        <begin position="597"/>
        <end position="632"/>
    </location>
</feature>
<dbReference type="Proteomes" id="UP000500953">
    <property type="component" value="Chromosome"/>
</dbReference>
<dbReference type="PANTHER" id="PTHR19879:SF9">
    <property type="entry name" value="TRANSCRIPTION INITIATION FACTOR TFIID SUBUNIT 5"/>
    <property type="match status" value="1"/>
</dbReference>
<feature type="repeat" description="WD" evidence="3">
    <location>
        <begin position="635"/>
        <end position="676"/>
    </location>
</feature>
<dbReference type="PROSITE" id="PS00678">
    <property type="entry name" value="WD_REPEATS_1"/>
    <property type="match status" value="12"/>
</dbReference>
<evidence type="ECO:0000256" key="2">
    <source>
        <dbReference type="ARBA" id="ARBA00022737"/>
    </source>
</evidence>
<keyword evidence="4" id="KW-0472">Membrane</keyword>
<dbReference type="Gene3D" id="2.130.10.10">
    <property type="entry name" value="YVTN repeat-like/Quinoprotein amine dehydrogenase"/>
    <property type="match status" value="7"/>
</dbReference>
<feature type="repeat" description="WD" evidence="3">
    <location>
        <begin position="561"/>
        <end position="595"/>
    </location>
</feature>
<feature type="transmembrane region" description="Helical" evidence="4">
    <location>
        <begin position="203"/>
        <end position="223"/>
    </location>
</feature>
<feature type="domain" description="TIR" evidence="5">
    <location>
        <begin position="23"/>
        <end position="120"/>
    </location>
</feature>
<evidence type="ECO:0000256" key="3">
    <source>
        <dbReference type="PROSITE-ProRule" id="PRU00221"/>
    </source>
</evidence>
<dbReference type="InterPro" id="IPR019775">
    <property type="entry name" value="WD40_repeat_CS"/>
</dbReference>
<dbReference type="CDD" id="cd00200">
    <property type="entry name" value="WD40"/>
    <property type="match status" value="2"/>
</dbReference>
<keyword evidence="4" id="KW-0812">Transmembrane</keyword>
<dbReference type="GO" id="GO:0007165">
    <property type="term" value="P:signal transduction"/>
    <property type="evidence" value="ECO:0007669"/>
    <property type="project" value="InterPro"/>
</dbReference>
<dbReference type="AlphaFoldDB" id="A0A6G9Z701"/>
<keyword evidence="1 3" id="KW-0853">WD repeat</keyword>
<feature type="repeat" description="WD" evidence="3">
    <location>
        <begin position="399"/>
        <end position="440"/>
    </location>
</feature>
<dbReference type="Gene3D" id="3.40.50.10140">
    <property type="entry name" value="Toll/interleukin-1 receptor homology (TIR) domain"/>
    <property type="match status" value="1"/>
</dbReference>
<dbReference type="InterPro" id="IPR015943">
    <property type="entry name" value="WD40/YVTN_repeat-like_dom_sf"/>
</dbReference>
<dbReference type="InterPro" id="IPR001680">
    <property type="entry name" value="WD40_rpt"/>
</dbReference>
<dbReference type="PROSITE" id="PS50294">
    <property type="entry name" value="WD_REPEATS_REGION"/>
    <property type="match status" value="14"/>
</dbReference>
<accession>A0A6G9Z701</accession>
<dbReference type="RefSeq" id="WP_167488674.1">
    <property type="nucleotide sequence ID" value="NZ_CP046173.1"/>
</dbReference>
<feature type="repeat" description="WD" evidence="3">
    <location>
        <begin position="764"/>
        <end position="805"/>
    </location>
</feature>
<dbReference type="PRINTS" id="PR00320">
    <property type="entry name" value="GPROTEINBRPT"/>
</dbReference>
<feature type="repeat" description="WD" evidence="3">
    <location>
        <begin position="313"/>
        <end position="354"/>
    </location>
</feature>
<evidence type="ECO:0000259" key="5">
    <source>
        <dbReference type="Pfam" id="PF13676"/>
    </source>
</evidence>
<dbReference type="SUPFAM" id="SSF52200">
    <property type="entry name" value="Toll/Interleukin receptor TIR domain"/>
    <property type="match status" value="1"/>
</dbReference>
<evidence type="ECO:0000313" key="6">
    <source>
        <dbReference type="EMBL" id="QIS21379.1"/>
    </source>
</evidence>
<dbReference type="EMBL" id="CP046173">
    <property type="protein sequence ID" value="QIS21379.1"/>
    <property type="molecule type" value="Genomic_DNA"/>
</dbReference>
<evidence type="ECO:0000313" key="7">
    <source>
        <dbReference type="Proteomes" id="UP000500953"/>
    </source>
</evidence>
<dbReference type="InterPro" id="IPR020472">
    <property type="entry name" value="WD40_PAC1"/>
</dbReference>